<name>X1F174_9ZZZZ</name>
<reference evidence="1" key="1">
    <citation type="journal article" date="2014" name="Front. Microbiol.">
        <title>High frequency of phylogenetically diverse reductive dehalogenase-homologous genes in deep subseafloor sedimentary metagenomes.</title>
        <authorList>
            <person name="Kawai M."/>
            <person name="Futagami T."/>
            <person name="Toyoda A."/>
            <person name="Takaki Y."/>
            <person name="Nishi S."/>
            <person name="Hori S."/>
            <person name="Arai W."/>
            <person name="Tsubouchi T."/>
            <person name="Morono Y."/>
            <person name="Uchiyama I."/>
            <person name="Ito T."/>
            <person name="Fujiyama A."/>
            <person name="Inagaki F."/>
            <person name="Takami H."/>
        </authorList>
    </citation>
    <scope>NUCLEOTIDE SEQUENCE</scope>
    <source>
        <strain evidence="1">Expedition CK06-06</strain>
    </source>
</reference>
<sequence>SAGTGRSDFWYDGQHVGTLNTVPFDAAEVYSFSIAGVNGPAQVADLSIDYILTGITRPGLTWPYRRTTGAPNVY</sequence>
<feature type="non-terminal residue" evidence="1">
    <location>
        <position position="1"/>
    </location>
</feature>
<dbReference type="EMBL" id="BART01031449">
    <property type="protein sequence ID" value="GAH14548.1"/>
    <property type="molecule type" value="Genomic_DNA"/>
</dbReference>
<dbReference type="AlphaFoldDB" id="X1F174"/>
<protein>
    <submittedName>
        <fullName evidence="1">Uncharacterized protein</fullName>
    </submittedName>
</protein>
<gene>
    <name evidence="1" type="ORF">S01H4_54630</name>
</gene>
<evidence type="ECO:0000313" key="1">
    <source>
        <dbReference type="EMBL" id="GAH14548.1"/>
    </source>
</evidence>
<accession>X1F174</accession>
<comment type="caution">
    <text evidence="1">The sequence shown here is derived from an EMBL/GenBank/DDBJ whole genome shotgun (WGS) entry which is preliminary data.</text>
</comment>
<proteinExistence type="predicted"/>
<organism evidence="1">
    <name type="scientific">marine sediment metagenome</name>
    <dbReference type="NCBI Taxonomy" id="412755"/>
    <lineage>
        <taxon>unclassified sequences</taxon>
        <taxon>metagenomes</taxon>
        <taxon>ecological metagenomes</taxon>
    </lineage>
</organism>